<protein>
    <recommendedName>
        <fullName evidence="6">GRF-type domain-containing protein</fullName>
    </recommendedName>
</protein>
<evidence type="ECO:0000256" key="1">
    <source>
        <dbReference type="ARBA" id="ARBA00022723"/>
    </source>
</evidence>
<dbReference type="Pfam" id="PF10551">
    <property type="entry name" value="MULE"/>
    <property type="match status" value="1"/>
</dbReference>
<reference evidence="7" key="1">
    <citation type="submission" date="2021-01" db="EMBL/GenBank/DDBJ databases">
        <authorList>
            <person name="Bezrukov I."/>
        </authorList>
    </citation>
    <scope>NUCLEOTIDE SEQUENCE</scope>
</reference>
<dbReference type="Pfam" id="PF03108">
    <property type="entry name" value="DBD_Tnp_Mut"/>
    <property type="match status" value="1"/>
</dbReference>
<evidence type="ECO:0000259" key="6">
    <source>
        <dbReference type="PROSITE" id="PS51999"/>
    </source>
</evidence>
<dbReference type="InterPro" id="IPR018290">
    <property type="entry name" value="MULE_transposase_N"/>
</dbReference>
<evidence type="ECO:0000313" key="8">
    <source>
        <dbReference type="Proteomes" id="UP000682877"/>
    </source>
</evidence>
<dbReference type="PANTHER" id="PTHR31973">
    <property type="entry name" value="POLYPROTEIN, PUTATIVE-RELATED"/>
    <property type="match status" value="1"/>
</dbReference>
<feature type="transmembrane region" description="Helical" evidence="5">
    <location>
        <begin position="697"/>
        <end position="715"/>
    </location>
</feature>
<keyword evidence="2 4" id="KW-0863">Zinc-finger</keyword>
<keyword evidence="3" id="KW-0862">Zinc</keyword>
<dbReference type="PANTHER" id="PTHR31973:SF195">
    <property type="entry name" value="MUDR FAMILY TRANSPOSASE"/>
    <property type="match status" value="1"/>
</dbReference>
<evidence type="ECO:0000256" key="4">
    <source>
        <dbReference type="PROSITE-ProRule" id="PRU01343"/>
    </source>
</evidence>
<dbReference type="GO" id="GO:0008270">
    <property type="term" value="F:zinc ion binding"/>
    <property type="evidence" value="ECO:0007669"/>
    <property type="project" value="UniProtKB-KW"/>
</dbReference>
<dbReference type="Pfam" id="PF10532">
    <property type="entry name" value="Plant_all_beta"/>
    <property type="match status" value="1"/>
</dbReference>
<evidence type="ECO:0000256" key="5">
    <source>
        <dbReference type="SAM" id="Phobius"/>
    </source>
</evidence>
<keyword evidence="1" id="KW-0479">Metal-binding</keyword>
<keyword evidence="5" id="KW-0812">Transmembrane</keyword>
<organism evidence="7 8">
    <name type="scientific">Arabidopsis arenosa</name>
    <name type="common">Sand rock-cress</name>
    <name type="synonym">Cardaminopsis arenosa</name>
    <dbReference type="NCBI Taxonomy" id="38785"/>
    <lineage>
        <taxon>Eukaryota</taxon>
        <taxon>Viridiplantae</taxon>
        <taxon>Streptophyta</taxon>
        <taxon>Embryophyta</taxon>
        <taxon>Tracheophyta</taxon>
        <taxon>Spermatophyta</taxon>
        <taxon>Magnoliopsida</taxon>
        <taxon>eudicotyledons</taxon>
        <taxon>Gunneridae</taxon>
        <taxon>Pentapetalae</taxon>
        <taxon>rosids</taxon>
        <taxon>malvids</taxon>
        <taxon>Brassicales</taxon>
        <taxon>Brassicaceae</taxon>
        <taxon>Camelineae</taxon>
        <taxon>Arabidopsis</taxon>
    </lineage>
</organism>
<feature type="domain" description="GRF-type" evidence="6">
    <location>
        <begin position="616"/>
        <end position="661"/>
    </location>
</feature>
<dbReference type="Proteomes" id="UP000682877">
    <property type="component" value="Chromosome 6"/>
</dbReference>
<dbReference type="PROSITE" id="PS51999">
    <property type="entry name" value="ZF_GRF"/>
    <property type="match status" value="1"/>
</dbReference>
<evidence type="ECO:0000313" key="7">
    <source>
        <dbReference type="EMBL" id="CAE6118277.1"/>
    </source>
</evidence>
<dbReference type="InterPro" id="IPR004332">
    <property type="entry name" value="Transposase_MuDR"/>
</dbReference>
<dbReference type="EMBL" id="LR999456">
    <property type="protein sequence ID" value="CAE6118277.1"/>
    <property type="molecule type" value="Genomic_DNA"/>
</dbReference>
<dbReference type="InterPro" id="IPR010666">
    <property type="entry name" value="Znf_GRF"/>
</dbReference>
<proteinExistence type="predicted"/>
<keyword evidence="5" id="KW-1133">Transmembrane helix</keyword>
<keyword evidence="5" id="KW-0472">Membrane</keyword>
<name>A0A8S2APG6_ARAAE</name>
<sequence length="716" mass="81951">MSNLPINIHFDYDGYYSKTGDAYQWNPRVPGLYGLSFRTSSMEEITYSRLVDKICMKMRIDESTTKVKLSYIPSGVQPPTYSYIWNDDDVYVYLTTLDKEKRSVLHVEVSNELEIVLLNEQESRVHRRSSVGVDFAEQISDGIDNDRANVDAVTLYANEPLAEQLSEPLEPLENVVIRDVENGVDNNAERSTENDGIREYVEKPRARQNAKFKKPWEDGLDLVIGQEFESKNDVQYLVETGATLNLFGVFTLNSDTQRYVVRCAEEGCKWYVRATRAKDSTRFSVRTYRKMHICSRSTTATGIKKRGTPRLVASVLHDGFPGKFKTPDPKTIIGLVQGKLGTTVSYSTAYRGKKLAVSDIRGSPVESFKMIYSYLYMLEKVNPGTKTSVWFFETLKTIIPDSPELVFMSDRNQSLIKAVAEVYPSSHHGNCIYHLSQNVKTKVTHNREDVAKKFREIAAICTVSEFENEYADFRRRHPKIATYLDDKTDLEKWARCHFPGVKYNIDTSNAVESMNGVFSKVRGYALLPMIDSIIEKFAEWFCNNRTEAIGGSNAQKLVPFVENDIHETCEVAIKLTVKELNTYELQYSVIGRDAPSSSETSSSRTRVKVAGIPKRCRCGDEIVEKISKSVPNPYRRYYRCKYAYDRNLMNDSHVFKWVDEALVNEVEQLDFQVRVLEEEVALLKVGRQIETNEITKMMVPFFVGCLLTVVLVTWYF</sequence>
<dbReference type="InterPro" id="IPR018289">
    <property type="entry name" value="MULE_transposase_dom"/>
</dbReference>
<evidence type="ECO:0000256" key="2">
    <source>
        <dbReference type="ARBA" id="ARBA00022771"/>
    </source>
</evidence>
<evidence type="ECO:0000256" key="3">
    <source>
        <dbReference type="ARBA" id="ARBA00022833"/>
    </source>
</evidence>
<gene>
    <name evidence="7" type="ORF">AARE701A_LOCUS16025</name>
</gene>
<dbReference type="AlphaFoldDB" id="A0A8S2APG6"/>
<accession>A0A8S2APG6</accession>
<keyword evidence="8" id="KW-1185">Reference proteome</keyword>